<evidence type="ECO:0000259" key="3">
    <source>
        <dbReference type="PROSITE" id="PS50003"/>
    </source>
</evidence>
<dbReference type="AlphaFoldDB" id="A0A183I8Y7"/>
<dbReference type="WBParaSite" id="SBAD_0000008901-mRNA-1">
    <property type="protein sequence ID" value="SBAD_0000008901-mRNA-1"/>
    <property type="gene ID" value="SBAD_0000008901"/>
</dbReference>
<dbReference type="Pfam" id="PF00169">
    <property type="entry name" value="PH"/>
    <property type="match status" value="1"/>
</dbReference>
<dbReference type="OrthoDB" id="63267at2759"/>
<dbReference type="SUPFAM" id="SSF50729">
    <property type="entry name" value="PH domain-like"/>
    <property type="match status" value="1"/>
</dbReference>
<dbReference type="SMART" id="SM00233">
    <property type="entry name" value="PH"/>
    <property type="match status" value="1"/>
</dbReference>
<dbReference type="InterPro" id="IPR001849">
    <property type="entry name" value="PH_domain"/>
</dbReference>
<reference evidence="4 5" key="2">
    <citation type="submission" date="2018-11" db="EMBL/GenBank/DDBJ databases">
        <authorList>
            <consortium name="Pathogen Informatics"/>
        </authorList>
    </citation>
    <scope>NUCLEOTIDE SEQUENCE [LARGE SCALE GENOMIC DNA]</scope>
</reference>
<name>A0A183I8Y7_9BILA</name>
<dbReference type="EMBL" id="UZAM01000109">
    <property type="protein sequence ID" value="VDO79388.1"/>
    <property type="molecule type" value="Genomic_DNA"/>
</dbReference>
<evidence type="ECO:0000256" key="2">
    <source>
        <dbReference type="ARBA" id="ARBA00048679"/>
    </source>
</evidence>
<comment type="catalytic activity">
    <reaction evidence="1">
        <text>L-threonyl-[protein] + ATP = O-phospho-L-threonyl-[protein] + ADP + H(+)</text>
        <dbReference type="Rhea" id="RHEA:46608"/>
        <dbReference type="Rhea" id="RHEA-COMP:11060"/>
        <dbReference type="Rhea" id="RHEA-COMP:11605"/>
        <dbReference type="ChEBI" id="CHEBI:15378"/>
        <dbReference type="ChEBI" id="CHEBI:30013"/>
        <dbReference type="ChEBI" id="CHEBI:30616"/>
        <dbReference type="ChEBI" id="CHEBI:61977"/>
        <dbReference type="ChEBI" id="CHEBI:456216"/>
        <dbReference type="EC" id="2.7.11.1"/>
    </reaction>
</comment>
<dbReference type="PANTHER" id="PTHR14336">
    <property type="entry name" value="TANDEM PH DOMAIN CONTAINING PROTEIN"/>
    <property type="match status" value="1"/>
</dbReference>
<gene>
    <name evidence="4" type="ORF">SBAD_LOCUS80</name>
</gene>
<dbReference type="InterPro" id="IPR011993">
    <property type="entry name" value="PH-like_dom_sf"/>
</dbReference>
<proteinExistence type="predicted"/>
<dbReference type="InterPro" id="IPR039026">
    <property type="entry name" value="PH_PKB"/>
</dbReference>
<dbReference type="FunFam" id="2.30.29.30:FF:000404">
    <property type="entry name" value="Non-specific serine/threonine protein kinase"/>
    <property type="match status" value="1"/>
</dbReference>
<dbReference type="PROSITE" id="PS50003">
    <property type="entry name" value="PH_DOMAIN"/>
    <property type="match status" value="1"/>
</dbReference>
<evidence type="ECO:0000313" key="5">
    <source>
        <dbReference type="Proteomes" id="UP000270296"/>
    </source>
</evidence>
<comment type="catalytic activity">
    <reaction evidence="2">
        <text>L-seryl-[protein] + ATP = O-phospho-L-seryl-[protein] + ADP + H(+)</text>
        <dbReference type="Rhea" id="RHEA:17989"/>
        <dbReference type="Rhea" id="RHEA-COMP:9863"/>
        <dbReference type="Rhea" id="RHEA-COMP:11604"/>
        <dbReference type="ChEBI" id="CHEBI:15378"/>
        <dbReference type="ChEBI" id="CHEBI:29999"/>
        <dbReference type="ChEBI" id="CHEBI:30616"/>
        <dbReference type="ChEBI" id="CHEBI:83421"/>
        <dbReference type="ChEBI" id="CHEBI:456216"/>
        <dbReference type="EC" id="2.7.11.1"/>
    </reaction>
</comment>
<dbReference type="GO" id="GO:0032869">
    <property type="term" value="P:cellular response to insulin stimulus"/>
    <property type="evidence" value="ECO:0007669"/>
    <property type="project" value="UniProtKB-ARBA"/>
</dbReference>
<dbReference type="GO" id="GO:0004674">
    <property type="term" value="F:protein serine/threonine kinase activity"/>
    <property type="evidence" value="ECO:0007669"/>
    <property type="project" value="UniProtKB-EC"/>
</dbReference>
<evidence type="ECO:0000256" key="1">
    <source>
        <dbReference type="ARBA" id="ARBA00047899"/>
    </source>
</evidence>
<organism evidence="6">
    <name type="scientific">Soboliphyme baturini</name>
    <dbReference type="NCBI Taxonomy" id="241478"/>
    <lineage>
        <taxon>Eukaryota</taxon>
        <taxon>Metazoa</taxon>
        <taxon>Ecdysozoa</taxon>
        <taxon>Nematoda</taxon>
        <taxon>Enoplea</taxon>
        <taxon>Dorylaimia</taxon>
        <taxon>Dioctophymatida</taxon>
        <taxon>Dioctophymatoidea</taxon>
        <taxon>Soboliphymatidae</taxon>
        <taxon>Soboliphyme</taxon>
    </lineage>
</organism>
<dbReference type="InterPro" id="IPR051707">
    <property type="entry name" value="PI-Interact_SigTrans_Reg"/>
</dbReference>
<feature type="domain" description="PH" evidence="3">
    <location>
        <begin position="17"/>
        <end position="119"/>
    </location>
</feature>
<sequence length="176" mass="20067">MHYPPFVATCRPRAGAQVVHEGWLLKRGEHIKNWRSRYFVLFDDGTLLGFKQQPAPGVYNDPLNDFTVKRCQLMKVEGPRPNTFLVRGLQWTTVIERTFCTATSEEREQWVAALYSVAKKLKDDETTTVGVEPVQQNGDRIFDAAMIPAFQQSPEILQKQTKKVVSHVGHSINLIL</sequence>
<dbReference type="CDD" id="cd01241">
    <property type="entry name" value="PH_PKB"/>
    <property type="match status" value="1"/>
</dbReference>
<dbReference type="Gene3D" id="2.30.29.30">
    <property type="entry name" value="Pleckstrin-homology domain (PH domain)/Phosphotyrosine-binding domain (PTB)"/>
    <property type="match status" value="1"/>
</dbReference>
<accession>A0A183I8Y7</accession>
<evidence type="ECO:0000313" key="6">
    <source>
        <dbReference type="WBParaSite" id="SBAD_0000008901-mRNA-1"/>
    </source>
</evidence>
<evidence type="ECO:0000313" key="4">
    <source>
        <dbReference type="EMBL" id="VDO79388.1"/>
    </source>
</evidence>
<keyword evidence="5" id="KW-1185">Reference proteome</keyword>
<dbReference type="PANTHER" id="PTHR14336:SF8">
    <property type="entry name" value="PROTEIN OPY1"/>
    <property type="match status" value="1"/>
</dbReference>
<protein>
    <submittedName>
        <fullName evidence="6">PH domain-containing protein</fullName>
    </submittedName>
</protein>
<dbReference type="Proteomes" id="UP000270296">
    <property type="component" value="Unassembled WGS sequence"/>
</dbReference>
<reference evidence="6" key="1">
    <citation type="submission" date="2016-06" db="UniProtKB">
        <authorList>
            <consortium name="WormBaseParasite"/>
        </authorList>
    </citation>
    <scope>IDENTIFICATION</scope>
</reference>